<feature type="chain" id="PRO_5039658814" evidence="1">
    <location>
        <begin position="20"/>
        <end position="264"/>
    </location>
</feature>
<gene>
    <name evidence="2" type="ORF">G8770_02415</name>
</gene>
<name>A0A9E5MGA1_9GAMM</name>
<keyword evidence="1" id="KW-0732">Signal</keyword>
<evidence type="ECO:0000256" key="1">
    <source>
        <dbReference type="SAM" id="SignalP"/>
    </source>
</evidence>
<proteinExistence type="predicted"/>
<dbReference type="AlphaFoldDB" id="A0A9E5MGA1"/>
<protein>
    <submittedName>
        <fullName evidence="2">Uncharacterized protein</fullName>
    </submittedName>
</protein>
<dbReference type="RefSeq" id="WP_167181432.1">
    <property type="nucleotide sequence ID" value="NZ_JAAONZ010000002.1"/>
</dbReference>
<dbReference type="Proteomes" id="UP000787472">
    <property type="component" value="Unassembled WGS sequence"/>
</dbReference>
<organism evidence="2 3">
    <name type="scientific">Pseudomaricurvus hydrocarbonicus</name>
    <dbReference type="NCBI Taxonomy" id="1470433"/>
    <lineage>
        <taxon>Bacteria</taxon>
        <taxon>Pseudomonadati</taxon>
        <taxon>Pseudomonadota</taxon>
        <taxon>Gammaproteobacteria</taxon>
        <taxon>Cellvibrionales</taxon>
        <taxon>Cellvibrionaceae</taxon>
        <taxon>Pseudomaricurvus</taxon>
    </lineage>
</organism>
<accession>A0A9E5MGA1</accession>
<evidence type="ECO:0000313" key="3">
    <source>
        <dbReference type="Proteomes" id="UP000787472"/>
    </source>
</evidence>
<keyword evidence="3" id="KW-1185">Reference proteome</keyword>
<sequence>MWKTSIGGVLFVWSALAVADAPCKSIADANWRDQCVQQQSSLLVGKFEVQAVPDIQAALEQSRVMSWAVRENNTFANAMQQSGDWSGALAKRKQESSARKQVFQLAISIAAYFDESDQGKDRKALYRGLVERNVEDAEQAYGIAEELWEKAIAATDPKEAAQMQALAERILRNAGDTLALAAEGANRNEKLKLSRKLWQQSAEMSEQLLQWKLQIGSGKAEVNFFRQRAAARWYQSALVALLNDDTKEANFAKQQSENLLVARR</sequence>
<feature type="signal peptide" evidence="1">
    <location>
        <begin position="1"/>
        <end position="19"/>
    </location>
</feature>
<reference evidence="2" key="1">
    <citation type="submission" date="2020-03" db="EMBL/GenBank/DDBJ databases">
        <authorList>
            <person name="Guo F."/>
        </authorList>
    </citation>
    <scope>NUCLEOTIDE SEQUENCE</scope>
    <source>
        <strain evidence="2">JCM 30134</strain>
    </source>
</reference>
<comment type="caution">
    <text evidence="2">The sequence shown here is derived from an EMBL/GenBank/DDBJ whole genome shotgun (WGS) entry which is preliminary data.</text>
</comment>
<evidence type="ECO:0000313" key="2">
    <source>
        <dbReference type="EMBL" id="NHO64401.1"/>
    </source>
</evidence>
<dbReference type="EMBL" id="JAAONZ010000002">
    <property type="protein sequence ID" value="NHO64401.1"/>
    <property type="molecule type" value="Genomic_DNA"/>
</dbReference>